<dbReference type="SUPFAM" id="SSF51905">
    <property type="entry name" value="FAD/NAD(P)-binding domain"/>
    <property type="match status" value="1"/>
</dbReference>
<evidence type="ECO:0008006" key="8">
    <source>
        <dbReference type="Google" id="ProtNLM"/>
    </source>
</evidence>
<dbReference type="InterPro" id="IPR057661">
    <property type="entry name" value="RsdA/BaiN/AoA(So)_Rossmann"/>
</dbReference>
<evidence type="ECO:0000256" key="2">
    <source>
        <dbReference type="ARBA" id="ARBA00022630"/>
    </source>
</evidence>
<comment type="caution">
    <text evidence="6">The sequence shown here is derived from an EMBL/GenBank/DDBJ whole genome shotgun (WGS) entry which is preliminary data.</text>
</comment>
<proteinExistence type="predicted"/>
<reference evidence="6 7" key="1">
    <citation type="journal article" date="2016" name="Nat. Commun.">
        <title>Thousands of microbial genomes shed light on interconnected biogeochemical processes in an aquifer system.</title>
        <authorList>
            <person name="Anantharaman K."/>
            <person name="Brown C.T."/>
            <person name="Hug L.A."/>
            <person name="Sharon I."/>
            <person name="Castelle C.J."/>
            <person name="Probst A.J."/>
            <person name="Thomas B.C."/>
            <person name="Singh A."/>
            <person name="Wilkins M.J."/>
            <person name="Karaoz U."/>
            <person name="Brodie E.L."/>
            <person name="Williams K.H."/>
            <person name="Hubbard S.S."/>
            <person name="Banfield J.F."/>
        </authorList>
    </citation>
    <scope>NUCLEOTIDE SEQUENCE [LARGE SCALE GENOMIC DNA]</scope>
</reference>
<keyword evidence="2" id="KW-0285">Flavoprotein</keyword>
<dbReference type="AlphaFoldDB" id="A0A1F5TFV3"/>
<feature type="domain" description="RsdA/BaiN/AoA(So)-like Rossmann fold-like" evidence="4">
    <location>
        <begin position="6"/>
        <end position="430"/>
    </location>
</feature>
<accession>A0A1F5TFV3</accession>
<evidence type="ECO:0000259" key="5">
    <source>
        <dbReference type="Pfam" id="PF22780"/>
    </source>
</evidence>
<dbReference type="PRINTS" id="PR00368">
    <property type="entry name" value="FADPNR"/>
</dbReference>
<dbReference type="Gene3D" id="3.50.50.60">
    <property type="entry name" value="FAD/NAD(P)-binding domain"/>
    <property type="match status" value="1"/>
</dbReference>
<feature type="domain" description="RsdA/BaiN/AoA(So)-like insert" evidence="5">
    <location>
        <begin position="229"/>
        <end position="377"/>
    </location>
</feature>
<dbReference type="PRINTS" id="PR00411">
    <property type="entry name" value="PNDRDTASEI"/>
</dbReference>
<dbReference type="InterPro" id="IPR055178">
    <property type="entry name" value="RsdA/BaiN/AoA(So)-like_dom"/>
</dbReference>
<name>A0A1F5TFV3_9BACT</name>
<sequence>MDKKIDVLVIGGGPAGIIAAGKAAENGARVVLVEKNADLGVKLLLTGHGRCNLTNTEIQSGNLVEKYGKNGRFLFSALQHFGPAEVIEFFESRGVKTKVEENGRVFPVSDKAQDVLNALKKYLVENKVEILFDARVGKIIAKGKRLEKIVLADGRELHAEKYIICTGGKAWPQTGSTGDACAWLKGLGHTIVEPAPALAPIVCSIEGERSHAPVYGSARGSGVCAVENFKSLEGVSLRAVGLKVFQNNKKQTGRVGDVVFTANGMSGPAVFGVCKELGKLLKTGKVELRLDLAPDLIVEALDRRLEQLLREGGNKMIKNILNIVPARLALAILDLAEINPDKKANAISRGERKVLARLIKEFPLQVKSVCGFDQAMVTSGGVDLHEVDPRTMRSKIIENLYFAGEILDLDGPTGGYNLQICWSTGRIAGAK</sequence>
<evidence type="ECO:0000256" key="1">
    <source>
        <dbReference type="ARBA" id="ARBA00001974"/>
    </source>
</evidence>
<dbReference type="EMBL" id="MFGM01000014">
    <property type="protein sequence ID" value="OGF37808.1"/>
    <property type="molecule type" value="Genomic_DNA"/>
</dbReference>
<dbReference type="NCBIfam" id="TIGR00275">
    <property type="entry name" value="aminoacetone oxidase family FAD-binding enzyme"/>
    <property type="match status" value="2"/>
</dbReference>
<dbReference type="PANTHER" id="PTHR42887">
    <property type="entry name" value="OS12G0638800 PROTEIN"/>
    <property type="match status" value="1"/>
</dbReference>
<dbReference type="InterPro" id="IPR023166">
    <property type="entry name" value="BaiN-like_dom_sf"/>
</dbReference>
<dbReference type="PANTHER" id="PTHR42887:SF2">
    <property type="entry name" value="OS12G0638800 PROTEIN"/>
    <property type="match status" value="1"/>
</dbReference>
<keyword evidence="3" id="KW-0274">FAD</keyword>
<dbReference type="SUPFAM" id="SSF160996">
    <property type="entry name" value="HI0933 insert domain-like"/>
    <property type="match status" value="1"/>
</dbReference>
<dbReference type="Pfam" id="PF03486">
    <property type="entry name" value="HI0933_like"/>
    <property type="match status" value="1"/>
</dbReference>
<gene>
    <name evidence="6" type="ORF">A2482_03755</name>
</gene>
<evidence type="ECO:0000313" key="7">
    <source>
        <dbReference type="Proteomes" id="UP000178656"/>
    </source>
</evidence>
<dbReference type="Gene3D" id="1.10.8.260">
    <property type="entry name" value="HI0933 insert domain-like"/>
    <property type="match status" value="1"/>
</dbReference>
<dbReference type="InterPro" id="IPR004792">
    <property type="entry name" value="BaiN-like"/>
</dbReference>
<dbReference type="InterPro" id="IPR036188">
    <property type="entry name" value="FAD/NAD-bd_sf"/>
</dbReference>
<dbReference type="Proteomes" id="UP000178656">
    <property type="component" value="Unassembled WGS sequence"/>
</dbReference>
<evidence type="ECO:0000256" key="3">
    <source>
        <dbReference type="ARBA" id="ARBA00022827"/>
    </source>
</evidence>
<evidence type="ECO:0000313" key="6">
    <source>
        <dbReference type="EMBL" id="OGF37808.1"/>
    </source>
</evidence>
<organism evidence="6 7">
    <name type="scientific">Candidatus Falkowbacteria bacterium RIFOXYC2_FULL_48_21</name>
    <dbReference type="NCBI Taxonomy" id="1798005"/>
    <lineage>
        <taxon>Bacteria</taxon>
        <taxon>Candidatus Falkowiibacteriota</taxon>
    </lineage>
</organism>
<protein>
    <recommendedName>
        <fullName evidence="8">FAD-dependent oxidoreductase</fullName>
    </recommendedName>
</protein>
<comment type="cofactor">
    <cofactor evidence="1">
        <name>FAD</name>
        <dbReference type="ChEBI" id="CHEBI:57692"/>
    </cofactor>
</comment>
<dbReference type="Pfam" id="PF22780">
    <property type="entry name" value="HI0933_like_1st"/>
    <property type="match status" value="1"/>
</dbReference>
<dbReference type="Gene3D" id="2.40.30.10">
    <property type="entry name" value="Translation factors"/>
    <property type="match status" value="1"/>
</dbReference>
<evidence type="ECO:0000259" key="4">
    <source>
        <dbReference type="Pfam" id="PF03486"/>
    </source>
</evidence>